<dbReference type="EMBL" id="BAAAPL010000001">
    <property type="protein sequence ID" value="GAA1692454.1"/>
    <property type="molecule type" value="Genomic_DNA"/>
</dbReference>
<dbReference type="RefSeq" id="WP_344069326.1">
    <property type="nucleotide sequence ID" value="NZ_BAAAPL010000001.1"/>
</dbReference>
<keyword evidence="1" id="KW-0472">Membrane</keyword>
<evidence type="ECO:0008006" key="4">
    <source>
        <dbReference type="Google" id="ProtNLM"/>
    </source>
</evidence>
<name>A0ABN2HRR9_9MICO</name>
<gene>
    <name evidence="2" type="ORF">GCM10009808_06970</name>
</gene>
<comment type="caution">
    <text evidence="2">The sequence shown here is derived from an EMBL/GenBank/DDBJ whole genome shotgun (WGS) entry which is preliminary data.</text>
</comment>
<reference evidence="2 3" key="1">
    <citation type="journal article" date="2019" name="Int. J. Syst. Evol. Microbiol.">
        <title>The Global Catalogue of Microorganisms (GCM) 10K type strain sequencing project: providing services to taxonomists for standard genome sequencing and annotation.</title>
        <authorList>
            <consortium name="The Broad Institute Genomics Platform"/>
            <consortium name="The Broad Institute Genome Sequencing Center for Infectious Disease"/>
            <person name="Wu L."/>
            <person name="Ma J."/>
        </authorList>
    </citation>
    <scope>NUCLEOTIDE SEQUENCE [LARGE SCALE GENOMIC DNA]</scope>
    <source>
        <strain evidence="2 3">JCM 15577</strain>
    </source>
</reference>
<keyword evidence="3" id="KW-1185">Reference proteome</keyword>
<feature type="transmembrane region" description="Helical" evidence="1">
    <location>
        <begin position="61"/>
        <end position="84"/>
    </location>
</feature>
<evidence type="ECO:0000313" key="2">
    <source>
        <dbReference type="EMBL" id="GAA1692454.1"/>
    </source>
</evidence>
<feature type="transmembrane region" description="Helical" evidence="1">
    <location>
        <begin position="23"/>
        <end position="49"/>
    </location>
</feature>
<proteinExistence type="predicted"/>
<evidence type="ECO:0000256" key="1">
    <source>
        <dbReference type="SAM" id="Phobius"/>
    </source>
</evidence>
<organism evidence="2 3">
    <name type="scientific">Microbacterium sediminicola</name>
    <dbReference type="NCBI Taxonomy" id="415210"/>
    <lineage>
        <taxon>Bacteria</taxon>
        <taxon>Bacillati</taxon>
        <taxon>Actinomycetota</taxon>
        <taxon>Actinomycetes</taxon>
        <taxon>Micrococcales</taxon>
        <taxon>Microbacteriaceae</taxon>
        <taxon>Microbacterium</taxon>
    </lineage>
</organism>
<keyword evidence="1" id="KW-0812">Transmembrane</keyword>
<keyword evidence="1" id="KW-1133">Transmembrane helix</keyword>
<accession>A0ABN2HRR9</accession>
<evidence type="ECO:0000313" key="3">
    <source>
        <dbReference type="Proteomes" id="UP001501690"/>
    </source>
</evidence>
<sequence length="123" mass="12607">MGLVTESRVGSQPPATSADPHRAIGIVGFVLSFVAVLNLVGLVLCIVGLVKSRRAGFLNRFALAGVIVAAVGLVFMAVVIAFTLPPILEATMICARLGDGVHLVGDKTYGCFQGGVTVSTPAN</sequence>
<protein>
    <recommendedName>
        <fullName evidence="4">DUF4190 domain-containing protein</fullName>
    </recommendedName>
</protein>
<dbReference type="Proteomes" id="UP001501690">
    <property type="component" value="Unassembled WGS sequence"/>
</dbReference>